<reference evidence="7 8" key="1">
    <citation type="journal article" date="2024" name="Nat. Commun.">
        <title>Phylogenomics reveals the evolutionary origins of lichenization in chlorophyte algae.</title>
        <authorList>
            <person name="Puginier C."/>
            <person name="Libourel C."/>
            <person name="Otte J."/>
            <person name="Skaloud P."/>
            <person name="Haon M."/>
            <person name="Grisel S."/>
            <person name="Petersen M."/>
            <person name="Berrin J.G."/>
            <person name="Delaux P.M."/>
            <person name="Dal Grande F."/>
            <person name="Keller J."/>
        </authorList>
    </citation>
    <scope>NUCLEOTIDE SEQUENCE [LARGE SCALE GENOMIC DNA]</scope>
    <source>
        <strain evidence="7 8">SAG 2145</strain>
    </source>
</reference>
<dbReference type="HAMAP" id="MF_00050">
    <property type="entry name" value="EF_Ts"/>
    <property type="match status" value="1"/>
</dbReference>
<comment type="function">
    <text evidence="4 5">Associates with the EF-Tu.GDP complex and induces the exchange of GDP to GTP. It remains bound to the aminoacyl-tRNA.EF-Tu.GTP complex up to the GTP hydrolysis stage on the ribosome.</text>
</comment>
<evidence type="ECO:0000256" key="1">
    <source>
        <dbReference type="ARBA" id="ARBA00005532"/>
    </source>
</evidence>
<dbReference type="AlphaFoldDB" id="A0AAW1QUE4"/>
<evidence type="ECO:0000256" key="5">
    <source>
        <dbReference type="RuleBase" id="RU000642"/>
    </source>
</evidence>
<evidence type="ECO:0000313" key="8">
    <source>
        <dbReference type="Proteomes" id="UP001438707"/>
    </source>
</evidence>
<dbReference type="SUPFAM" id="SSF54713">
    <property type="entry name" value="Elongation factor Ts (EF-Ts), dimerisation domain"/>
    <property type="match status" value="2"/>
</dbReference>
<dbReference type="NCBIfam" id="TIGR00116">
    <property type="entry name" value="tsf"/>
    <property type="match status" value="1"/>
</dbReference>
<organism evidence="7 8">
    <name type="scientific">Apatococcus lobatus</name>
    <dbReference type="NCBI Taxonomy" id="904363"/>
    <lineage>
        <taxon>Eukaryota</taxon>
        <taxon>Viridiplantae</taxon>
        <taxon>Chlorophyta</taxon>
        <taxon>core chlorophytes</taxon>
        <taxon>Trebouxiophyceae</taxon>
        <taxon>Chlorellales</taxon>
        <taxon>Chlorellaceae</taxon>
        <taxon>Apatococcus</taxon>
    </lineage>
</organism>
<dbReference type="InterPro" id="IPR009060">
    <property type="entry name" value="UBA-like_sf"/>
</dbReference>
<dbReference type="SUPFAM" id="SSF46934">
    <property type="entry name" value="UBA-like"/>
    <property type="match status" value="1"/>
</dbReference>
<feature type="domain" description="Translation elongation factor EFTs/EF1B dimerisation" evidence="6">
    <location>
        <begin position="92"/>
        <end position="327"/>
    </location>
</feature>
<name>A0AAW1QUE4_9CHLO</name>
<keyword evidence="8" id="KW-1185">Reference proteome</keyword>
<dbReference type="FunFam" id="1.10.8.10:FF:000001">
    <property type="entry name" value="Elongation factor Ts"/>
    <property type="match status" value="1"/>
</dbReference>
<dbReference type="InterPro" id="IPR018101">
    <property type="entry name" value="Transl_elong_Ts_CS"/>
</dbReference>
<sequence length="348" mass="36973">MLASSSWLVRQAKGLSLRSHAAAASNLQLIKALREKSGAPMSEVKAALEEASWDEENAYQALRKKGLAAVSKKASRVAAEGLIGISMGKGTAAVVEVNCETDFVARNDGFRSLVTSVAASALNVSQDQAGLDDSIFALRPDALLTEQVEGRSIADRVSDTAAAIRENLALRRAFRVFCPEGLIASYLHSSPAAGLGRIGCLVALSSPSGPIAQPAAEHLQGFARELAMHVAATKPLYLDRESVPGSALAAERKVLSEQASSSKKPPDVIEKMVTGRLQKFYQEVCLLEQPFVLDTSLSIKQALKKHGQAAGVEELDLQSYIRLQVGEGIEKDSTSFAEEVAQTVSQAS</sequence>
<dbReference type="EMBL" id="JALJOS010000026">
    <property type="protein sequence ID" value="KAK9825091.1"/>
    <property type="molecule type" value="Genomic_DNA"/>
</dbReference>
<evidence type="ECO:0000256" key="3">
    <source>
        <dbReference type="ARBA" id="ARBA00022917"/>
    </source>
</evidence>
<dbReference type="Gene3D" id="1.10.286.20">
    <property type="match status" value="1"/>
</dbReference>
<dbReference type="FunFam" id="1.10.286.20:FF:000001">
    <property type="entry name" value="Elongation factor Ts"/>
    <property type="match status" value="1"/>
</dbReference>
<dbReference type="GO" id="GO:0003746">
    <property type="term" value="F:translation elongation factor activity"/>
    <property type="evidence" value="ECO:0007669"/>
    <property type="project" value="UniProtKB-UniRule"/>
</dbReference>
<gene>
    <name evidence="4" type="primary">EFTS</name>
    <name evidence="7" type="ORF">WJX74_007614</name>
</gene>
<evidence type="ECO:0000256" key="4">
    <source>
        <dbReference type="HAMAP-Rule" id="MF_03135"/>
    </source>
</evidence>
<keyword evidence="2 4" id="KW-0251">Elongation factor</keyword>
<dbReference type="PANTHER" id="PTHR11741:SF0">
    <property type="entry name" value="ELONGATION FACTOR TS, MITOCHONDRIAL"/>
    <property type="match status" value="1"/>
</dbReference>
<comment type="similarity">
    <text evidence="1 4 5">Belongs to the EF-Ts family.</text>
</comment>
<dbReference type="Gene3D" id="1.10.8.10">
    <property type="entry name" value="DNA helicase RuvA subunit, C-terminal domain"/>
    <property type="match status" value="1"/>
</dbReference>
<dbReference type="GO" id="GO:0005739">
    <property type="term" value="C:mitochondrion"/>
    <property type="evidence" value="ECO:0007669"/>
    <property type="project" value="UniProtKB-SubCell"/>
</dbReference>
<dbReference type="PROSITE" id="PS01127">
    <property type="entry name" value="EF_TS_2"/>
    <property type="match status" value="1"/>
</dbReference>
<dbReference type="CDD" id="cd14275">
    <property type="entry name" value="UBA_EF-Ts"/>
    <property type="match status" value="1"/>
</dbReference>
<dbReference type="Proteomes" id="UP001438707">
    <property type="component" value="Unassembled WGS sequence"/>
</dbReference>
<dbReference type="InterPro" id="IPR014039">
    <property type="entry name" value="Transl_elong_EFTs/EF1B_dimer"/>
</dbReference>
<keyword evidence="3 4" id="KW-0648">Protein biosynthesis</keyword>
<protein>
    <recommendedName>
        <fullName evidence="4">Elongation factor Ts, mitochondrial</fullName>
        <shortName evidence="4">EF-Ts</shortName>
        <shortName evidence="4">EF-TsMt</shortName>
    </recommendedName>
</protein>
<evidence type="ECO:0000313" key="7">
    <source>
        <dbReference type="EMBL" id="KAK9825091.1"/>
    </source>
</evidence>
<comment type="subcellular location">
    <subcellularLocation>
        <location evidence="4">Mitochondrion</location>
    </subcellularLocation>
</comment>
<dbReference type="Pfam" id="PF00889">
    <property type="entry name" value="EF_TS"/>
    <property type="match status" value="1"/>
</dbReference>
<comment type="caution">
    <text evidence="7">The sequence shown here is derived from an EMBL/GenBank/DDBJ whole genome shotgun (WGS) entry which is preliminary data.</text>
</comment>
<evidence type="ECO:0000259" key="6">
    <source>
        <dbReference type="Pfam" id="PF00889"/>
    </source>
</evidence>
<accession>A0AAW1QUE4</accession>
<dbReference type="PANTHER" id="PTHR11741">
    <property type="entry name" value="ELONGATION FACTOR TS"/>
    <property type="match status" value="1"/>
</dbReference>
<keyword evidence="4" id="KW-0496">Mitochondrion</keyword>
<dbReference type="InterPro" id="IPR001816">
    <property type="entry name" value="Transl_elong_EFTs/EF1B"/>
</dbReference>
<dbReference type="GO" id="GO:0070125">
    <property type="term" value="P:mitochondrial translational elongation"/>
    <property type="evidence" value="ECO:0007669"/>
    <property type="project" value="TreeGrafter"/>
</dbReference>
<dbReference type="Gene3D" id="3.30.479.20">
    <property type="entry name" value="Elongation factor Ts, dimerisation domain"/>
    <property type="match status" value="2"/>
</dbReference>
<evidence type="ECO:0000256" key="2">
    <source>
        <dbReference type="ARBA" id="ARBA00022768"/>
    </source>
</evidence>
<dbReference type="InterPro" id="IPR036402">
    <property type="entry name" value="EF-Ts_dimer_sf"/>
</dbReference>
<proteinExistence type="inferred from homology"/>